<keyword evidence="2" id="KW-1133">Transmembrane helix</keyword>
<comment type="caution">
    <text evidence="4">The sequence shown here is derived from an EMBL/GenBank/DDBJ whole genome shotgun (WGS) entry which is preliminary data.</text>
</comment>
<keyword evidence="2" id="KW-0472">Membrane</keyword>
<proteinExistence type="predicted"/>
<name>A0AAE3ZPS9_9ACTN</name>
<dbReference type="Pfam" id="PF13559">
    <property type="entry name" value="DUF4129"/>
    <property type="match status" value="1"/>
</dbReference>
<dbReference type="InterPro" id="IPR025403">
    <property type="entry name" value="TgpA-like_C"/>
</dbReference>
<organism evidence="4 5">
    <name type="scientific">Catenuloplanes niger</name>
    <dbReference type="NCBI Taxonomy" id="587534"/>
    <lineage>
        <taxon>Bacteria</taxon>
        <taxon>Bacillati</taxon>
        <taxon>Actinomycetota</taxon>
        <taxon>Actinomycetes</taxon>
        <taxon>Micromonosporales</taxon>
        <taxon>Micromonosporaceae</taxon>
        <taxon>Catenuloplanes</taxon>
    </lineage>
</organism>
<feature type="compositionally biased region" description="Pro residues" evidence="1">
    <location>
        <begin position="46"/>
        <end position="59"/>
    </location>
</feature>
<feature type="transmembrane region" description="Helical" evidence="2">
    <location>
        <begin position="78"/>
        <end position="103"/>
    </location>
</feature>
<dbReference type="RefSeq" id="WP_310413543.1">
    <property type="nucleotide sequence ID" value="NZ_JAVDYC010000001.1"/>
</dbReference>
<reference evidence="4 5" key="1">
    <citation type="submission" date="2023-07" db="EMBL/GenBank/DDBJ databases">
        <title>Sequencing the genomes of 1000 actinobacteria strains.</title>
        <authorList>
            <person name="Klenk H.-P."/>
        </authorList>
    </citation>
    <scope>NUCLEOTIDE SEQUENCE [LARGE SCALE GENOMIC DNA]</scope>
    <source>
        <strain evidence="4 5">DSM 44711</strain>
    </source>
</reference>
<gene>
    <name evidence="4" type="ORF">J2S44_002969</name>
</gene>
<feature type="domain" description="Protein-glutamine gamma-glutamyltransferase-like C-terminal" evidence="3">
    <location>
        <begin position="152"/>
        <end position="220"/>
    </location>
</feature>
<dbReference type="Proteomes" id="UP001183629">
    <property type="component" value="Unassembled WGS sequence"/>
</dbReference>
<protein>
    <recommendedName>
        <fullName evidence="3">Protein-glutamine gamma-glutamyltransferase-like C-terminal domain-containing protein</fullName>
    </recommendedName>
</protein>
<dbReference type="AlphaFoldDB" id="A0AAE3ZPS9"/>
<evidence type="ECO:0000259" key="3">
    <source>
        <dbReference type="Pfam" id="PF13559"/>
    </source>
</evidence>
<feature type="region of interest" description="Disordered" evidence="1">
    <location>
        <begin position="40"/>
        <end position="67"/>
    </location>
</feature>
<keyword evidence="2" id="KW-0812">Transmembrane</keyword>
<keyword evidence="5" id="KW-1185">Reference proteome</keyword>
<accession>A0AAE3ZPS9</accession>
<evidence type="ECO:0000256" key="2">
    <source>
        <dbReference type="SAM" id="Phobius"/>
    </source>
</evidence>
<evidence type="ECO:0000313" key="4">
    <source>
        <dbReference type="EMBL" id="MDR7322719.1"/>
    </source>
</evidence>
<sequence length="236" mass="24905">MTLKSLRVWWPVAAAVLLIGLIAVAAENSSIGLRPAPPLAQFDLPTNPPPTLEEPPPPAGGGRELTDIEDSGFGLPPWLVTALIVLAGLVVAGVLGTVVVIAVRDQLRRRDAGHAAPRRRGAATTEEMVAALDAGLHELATDGDPRGAVITCWVRLEQAAADAGTPRRPGDTPAELVTRLLREHRVDRAVLAGFAEVYRTARYATHTVDERMRAEAVAALHRVRDDLTATTAGGAG</sequence>
<evidence type="ECO:0000313" key="5">
    <source>
        <dbReference type="Proteomes" id="UP001183629"/>
    </source>
</evidence>
<dbReference type="EMBL" id="JAVDYC010000001">
    <property type="protein sequence ID" value="MDR7322719.1"/>
    <property type="molecule type" value="Genomic_DNA"/>
</dbReference>
<evidence type="ECO:0000256" key="1">
    <source>
        <dbReference type="SAM" id="MobiDB-lite"/>
    </source>
</evidence>